<dbReference type="Proteomes" id="UP000182692">
    <property type="component" value="Unassembled WGS sequence"/>
</dbReference>
<protein>
    <recommendedName>
        <fullName evidence="2">High-affinity zinc uptake system protein ZnuA</fullName>
    </recommendedName>
</protein>
<organism evidence="8 9">
    <name type="scientific">Enterovibrio norvegicus DSM 15893</name>
    <dbReference type="NCBI Taxonomy" id="1121869"/>
    <lineage>
        <taxon>Bacteria</taxon>
        <taxon>Pseudomonadati</taxon>
        <taxon>Pseudomonadota</taxon>
        <taxon>Gammaproteobacteria</taxon>
        <taxon>Vibrionales</taxon>
        <taxon>Vibrionaceae</taxon>
        <taxon>Enterovibrio</taxon>
    </lineage>
</organism>
<accession>A0A1I5RN82</accession>
<evidence type="ECO:0000256" key="7">
    <source>
        <dbReference type="SAM" id="SignalP"/>
    </source>
</evidence>
<gene>
    <name evidence="8" type="ORF">SAMN03084138_02615</name>
</gene>
<dbReference type="OrthoDB" id="7346865at2"/>
<feature type="chain" id="PRO_5010158858" description="High-affinity zinc uptake system protein ZnuA" evidence="7">
    <location>
        <begin position="23"/>
        <end position="300"/>
    </location>
</feature>
<dbReference type="STRING" id="1121869.SAMN03084138_02615"/>
<proteinExistence type="inferred from homology"/>
<dbReference type="GO" id="GO:0007155">
    <property type="term" value="P:cell adhesion"/>
    <property type="evidence" value="ECO:0007669"/>
    <property type="project" value="InterPro"/>
</dbReference>
<dbReference type="PANTHER" id="PTHR42953">
    <property type="entry name" value="HIGH-AFFINITY ZINC UPTAKE SYSTEM PROTEIN ZNUA-RELATED"/>
    <property type="match status" value="1"/>
</dbReference>
<keyword evidence="5" id="KW-0862">Zinc</keyword>
<evidence type="ECO:0000256" key="2">
    <source>
        <dbReference type="ARBA" id="ARBA00015915"/>
    </source>
</evidence>
<dbReference type="RefSeq" id="WP_017008835.1">
    <property type="nucleotide sequence ID" value="NZ_FOWR01000018.1"/>
</dbReference>
<dbReference type="GO" id="GO:0006829">
    <property type="term" value="P:zinc ion transport"/>
    <property type="evidence" value="ECO:0007669"/>
    <property type="project" value="UniProtKB-KW"/>
</dbReference>
<dbReference type="Pfam" id="PF01297">
    <property type="entry name" value="ZnuA"/>
    <property type="match status" value="1"/>
</dbReference>
<evidence type="ECO:0000313" key="9">
    <source>
        <dbReference type="Proteomes" id="UP000182692"/>
    </source>
</evidence>
<dbReference type="PRINTS" id="PR00690">
    <property type="entry name" value="ADHESNFAMILY"/>
</dbReference>
<name>A0A1I5RN82_9GAMM</name>
<dbReference type="SUPFAM" id="SSF53807">
    <property type="entry name" value="Helical backbone' metal receptor"/>
    <property type="match status" value="1"/>
</dbReference>
<comment type="similarity">
    <text evidence="1 6">Belongs to the bacterial solute-binding protein 9 family.</text>
</comment>
<evidence type="ECO:0000256" key="6">
    <source>
        <dbReference type="RuleBase" id="RU003512"/>
    </source>
</evidence>
<keyword evidence="5" id="KW-0406">Ion transport</keyword>
<dbReference type="InterPro" id="IPR006128">
    <property type="entry name" value="Lipoprotein_PsaA-like"/>
</dbReference>
<sequence>MRLNLPRLLAIASLVVTCAASASPLSIVTTIKPLALIVNDIAGERANVDVLLPTNASPHDYALKPSDIKKIKSADMVVWVGPELELFLEKILLTQKNALQLTNYDGMPVMYYGEQEGHDDHDHHGHDHAGIDGHIWLGPEQSKVIAEAVREYLARKDPQNAAEYKNNYDEFVAEISQTQQVLTDNFAAIENKGYFLFHDAYGYFESAFGLSPRGHFTVDPERKPGARTLVTIRTTLQNKEAQCVFTEPQFNPSLIKSVTKGTGVKLVELDPMAQDLDLSTQGYKDFLLSLGASYLECFQP</sequence>
<keyword evidence="5" id="KW-0864">Zinc transport</keyword>
<dbReference type="AlphaFoldDB" id="A0A1I5RN82"/>
<dbReference type="GeneID" id="35870812"/>
<dbReference type="InterPro" id="IPR006129">
    <property type="entry name" value="AdhesinB"/>
</dbReference>
<dbReference type="InterPro" id="IPR006127">
    <property type="entry name" value="ZnuA-like"/>
</dbReference>
<evidence type="ECO:0000256" key="5">
    <source>
        <dbReference type="ARBA" id="ARBA00022906"/>
    </source>
</evidence>
<dbReference type="PANTHER" id="PTHR42953:SF3">
    <property type="entry name" value="HIGH-AFFINITY ZINC UPTAKE SYSTEM PROTEIN ZNUA"/>
    <property type="match status" value="1"/>
</dbReference>
<dbReference type="NCBIfam" id="NF007091">
    <property type="entry name" value="PRK09545.1"/>
    <property type="match status" value="1"/>
</dbReference>
<dbReference type="EMBL" id="FOWR01000018">
    <property type="protein sequence ID" value="SFP60014.1"/>
    <property type="molecule type" value="Genomic_DNA"/>
</dbReference>
<dbReference type="PRINTS" id="PR00691">
    <property type="entry name" value="ADHESINB"/>
</dbReference>
<dbReference type="Gene3D" id="3.40.50.1980">
    <property type="entry name" value="Nitrogenase molybdenum iron protein domain"/>
    <property type="match status" value="2"/>
</dbReference>
<dbReference type="InterPro" id="IPR050492">
    <property type="entry name" value="Bact_metal-bind_prot9"/>
</dbReference>
<keyword evidence="3 6" id="KW-0813">Transport</keyword>
<evidence type="ECO:0000256" key="3">
    <source>
        <dbReference type="ARBA" id="ARBA00022448"/>
    </source>
</evidence>
<dbReference type="GO" id="GO:0046872">
    <property type="term" value="F:metal ion binding"/>
    <property type="evidence" value="ECO:0007669"/>
    <property type="project" value="InterPro"/>
</dbReference>
<keyword evidence="4 7" id="KW-0732">Signal</keyword>
<evidence type="ECO:0000313" key="8">
    <source>
        <dbReference type="EMBL" id="SFP60014.1"/>
    </source>
</evidence>
<reference evidence="8 9" key="1">
    <citation type="submission" date="2016-10" db="EMBL/GenBank/DDBJ databases">
        <authorList>
            <person name="de Groot N.N."/>
        </authorList>
    </citation>
    <scope>NUCLEOTIDE SEQUENCE [LARGE SCALE GENOMIC DNA]</scope>
    <source>
        <strain evidence="8 9">DSM 15893</strain>
    </source>
</reference>
<evidence type="ECO:0000256" key="4">
    <source>
        <dbReference type="ARBA" id="ARBA00022729"/>
    </source>
</evidence>
<evidence type="ECO:0000256" key="1">
    <source>
        <dbReference type="ARBA" id="ARBA00011028"/>
    </source>
</evidence>
<feature type="signal peptide" evidence="7">
    <location>
        <begin position="1"/>
        <end position="22"/>
    </location>
</feature>